<evidence type="ECO:0008006" key="4">
    <source>
        <dbReference type="Google" id="ProtNLM"/>
    </source>
</evidence>
<keyword evidence="3" id="KW-1185">Reference proteome</keyword>
<evidence type="ECO:0000313" key="2">
    <source>
        <dbReference type="EMBL" id="GAA5169908.1"/>
    </source>
</evidence>
<dbReference type="InterPro" id="IPR024520">
    <property type="entry name" value="DUF3558"/>
</dbReference>
<name>A0ABP9R1G4_9PSEU</name>
<feature type="region of interest" description="Disordered" evidence="1">
    <location>
        <begin position="26"/>
        <end position="45"/>
    </location>
</feature>
<accession>A0ABP9R1G4</accession>
<dbReference type="Proteomes" id="UP001428817">
    <property type="component" value="Unassembled WGS sequence"/>
</dbReference>
<proteinExistence type="predicted"/>
<evidence type="ECO:0000256" key="1">
    <source>
        <dbReference type="SAM" id="MobiDB-lite"/>
    </source>
</evidence>
<dbReference type="PROSITE" id="PS51257">
    <property type="entry name" value="PROKAR_LIPOPROTEIN"/>
    <property type="match status" value="1"/>
</dbReference>
<reference evidence="3" key="1">
    <citation type="journal article" date="2019" name="Int. J. Syst. Evol. Microbiol.">
        <title>The Global Catalogue of Microorganisms (GCM) 10K type strain sequencing project: providing services to taxonomists for standard genome sequencing and annotation.</title>
        <authorList>
            <consortium name="The Broad Institute Genomics Platform"/>
            <consortium name="The Broad Institute Genome Sequencing Center for Infectious Disease"/>
            <person name="Wu L."/>
            <person name="Ma J."/>
        </authorList>
    </citation>
    <scope>NUCLEOTIDE SEQUENCE [LARGE SCALE GENOMIC DNA]</scope>
    <source>
        <strain evidence="3">JCM 18303</strain>
    </source>
</reference>
<sequence>MRPQRVSLVVLALLALVVVGCGSVPSAKPHSGSAGATPVQASRPREVRVDQLDPCTLANRDALAQLGVGDQQRRIDANAANPGQVACAWSNPLGDPQTIALTIATVSNRPISYYLRSVGARPTRIAGFAAADTVGTFNDPEHECIVAIDVAEGQSLLVMVSNDLGDLPGVSHAMLCEKAHVAAEDVMRRLLARTG</sequence>
<organism evidence="2 3">
    <name type="scientific">Pseudonocardia eucalypti</name>
    <dbReference type="NCBI Taxonomy" id="648755"/>
    <lineage>
        <taxon>Bacteria</taxon>
        <taxon>Bacillati</taxon>
        <taxon>Actinomycetota</taxon>
        <taxon>Actinomycetes</taxon>
        <taxon>Pseudonocardiales</taxon>
        <taxon>Pseudonocardiaceae</taxon>
        <taxon>Pseudonocardia</taxon>
    </lineage>
</organism>
<dbReference type="EMBL" id="BAABJP010000043">
    <property type="protein sequence ID" value="GAA5169908.1"/>
    <property type="molecule type" value="Genomic_DNA"/>
</dbReference>
<comment type="caution">
    <text evidence="2">The sequence shown here is derived from an EMBL/GenBank/DDBJ whole genome shotgun (WGS) entry which is preliminary data.</text>
</comment>
<protein>
    <recommendedName>
        <fullName evidence="4">DUF3558 domain-containing protein</fullName>
    </recommendedName>
</protein>
<dbReference type="Pfam" id="PF12079">
    <property type="entry name" value="DUF3558"/>
    <property type="match status" value="1"/>
</dbReference>
<gene>
    <name evidence="2" type="ORF">GCM10023321_66220</name>
</gene>
<evidence type="ECO:0000313" key="3">
    <source>
        <dbReference type="Proteomes" id="UP001428817"/>
    </source>
</evidence>